<feature type="transmembrane region" description="Helical" evidence="7">
    <location>
        <begin position="68"/>
        <end position="88"/>
    </location>
</feature>
<dbReference type="PROSITE" id="PS50109">
    <property type="entry name" value="HIS_KIN"/>
    <property type="match status" value="1"/>
</dbReference>
<dbReference type="Pfam" id="PF00072">
    <property type="entry name" value="Response_reg"/>
    <property type="match status" value="2"/>
</dbReference>
<evidence type="ECO:0000256" key="2">
    <source>
        <dbReference type="ARBA" id="ARBA00012438"/>
    </source>
</evidence>
<dbReference type="SMART" id="SM00448">
    <property type="entry name" value="REC"/>
    <property type="match status" value="2"/>
</dbReference>
<feature type="transmembrane region" description="Helical" evidence="7">
    <location>
        <begin position="116"/>
        <end position="137"/>
    </location>
</feature>
<reference evidence="12" key="1">
    <citation type="journal article" date="2019" name="Int. J. Syst. Evol. Microbiol.">
        <title>The Global Catalogue of Microorganisms (GCM) 10K type strain sequencing project: providing services to taxonomists for standard genome sequencing and annotation.</title>
        <authorList>
            <consortium name="The Broad Institute Genomics Platform"/>
            <consortium name="The Broad Institute Genome Sequencing Center for Infectious Disease"/>
            <person name="Wu L."/>
            <person name="Ma J."/>
        </authorList>
    </citation>
    <scope>NUCLEOTIDE SEQUENCE [LARGE SCALE GENOMIC DNA]</scope>
    <source>
        <strain evidence="12">KCTC 42899</strain>
    </source>
</reference>
<keyword evidence="7" id="KW-0812">Transmembrane</keyword>
<dbReference type="PANTHER" id="PTHR45339:SF3">
    <property type="entry name" value="HISTIDINE KINASE"/>
    <property type="match status" value="1"/>
</dbReference>
<dbReference type="EC" id="2.7.13.3" evidence="2"/>
<evidence type="ECO:0000256" key="3">
    <source>
        <dbReference type="ARBA" id="ARBA00022553"/>
    </source>
</evidence>
<dbReference type="PRINTS" id="PR00344">
    <property type="entry name" value="BCTRLSENSOR"/>
</dbReference>
<dbReference type="PROSITE" id="PS50110">
    <property type="entry name" value="RESPONSE_REGULATORY"/>
    <property type="match status" value="2"/>
</dbReference>
<feature type="modified residue" description="4-aspartylphosphate" evidence="6">
    <location>
        <position position="652"/>
    </location>
</feature>
<dbReference type="Gene3D" id="3.40.50.2300">
    <property type="match status" value="2"/>
</dbReference>
<dbReference type="SMART" id="SM00073">
    <property type="entry name" value="HPT"/>
    <property type="match status" value="1"/>
</dbReference>
<dbReference type="SMART" id="SM00388">
    <property type="entry name" value="HisKA"/>
    <property type="match status" value="1"/>
</dbReference>
<dbReference type="InterPro" id="IPR008207">
    <property type="entry name" value="Sig_transdc_His_kin_Hpt_dom"/>
</dbReference>
<evidence type="ECO:0000313" key="12">
    <source>
        <dbReference type="Proteomes" id="UP001595721"/>
    </source>
</evidence>
<dbReference type="InterPro" id="IPR005467">
    <property type="entry name" value="His_kinase_dom"/>
</dbReference>
<dbReference type="InterPro" id="IPR003661">
    <property type="entry name" value="HisK_dim/P_dom"/>
</dbReference>
<evidence type="ECO:0000256" key="7">
    <source>
        <dbReference type="SAM" id="Phobius"/>
    </source>
</evidence>
<dbReference type="SMART" id="SM00387">
    <property type="entry name" value="HATPase_c"/>
    <property type="match status" value="1"/>
</dbReference>
<comment type="catalytic activity">
    <reaction evidence="1">
        <text>ATP + protein L-histidine = ADP + protein N-phospho-L-histidine.</text>
        <dbReference type="EC" id="2.7.13.3"/>
    </reaction>
</comment>
<dbReference type="CDD" id="cd00082">
    <property type="entry name" value="HisKA"/>
    <property type="match status" value="1"/>
</dbReference>
<protein>
    <recommendedName>
        <fullName evidence="2">histidine kinase</fullName>
        <ecNumber evidence="2">2.7.13.3</ecNumber>
    </recommendedName>
</protein>
<dbReference type="RefSeq" id="WP_377742736.1">
    <property type="nucleotide sequence ID" value="NZ_JBHRXJ010000002.1"/>
</dbReference>
<feature type="domain" description="HPt" evidence="10">
    <location>
        <begin position="762"/>
        <end position="852"/>
    </location>
</feature>
<dbReference type="SUPFAM" id="SSF55874">
    <property type="entry name" value="ATPase domain of HSP90 chaperone/DNA topoisomerase II/histidine kinase"/>
    <property type="match status" value="1"/>
</dbReference>
<keyword evidence="12" id="KW-1185">Reference proteome</keyword>
<dbReference type="Gene3D" id="1.10.287.130">
    <property type="match status" value="1"/>
</dbReference>
<dbReference type="Pfam" id="PF02518">
    <property type="entry name" value="HATPase_c"/>
    <property type="match status" value="1"/>
</dbReference>
<feature type="domain" description="Response regulatory" evidence="9">
    <location>
        <begin position="601"/>
        <end position="719"/>
    </location>
</feature>
<dbReference type="InterPro" id="IPR004358">
    <property type="entry name" value="Sig_transdc_His_kin-like_C"/>
</dbReference>
<dbReference type="SUPFAM" id="SSF47226">
    <property type="entry name" value="Histidine-containing phosphotransfer domain, HPT domain"/>
    <property type="match status" value="1"/>
</dbReference>
<keyword evidence="7" id="KW-1133">Transmembrane helix</keyword>
<keyword evidence="7" id="KW-0472">Membrane</keyword>
<dbReference type="EMBL" id="JBHRXJ010000002">
    <property type="protein sequence ID" value="MFC3527306.1"/>
    <property type="molecule type" value="Genomic_DNA"/>
</dbReference>
<dbReference type="InterPro" id="IPR003594">
    <property type="entry name" value="HATPase_dom"/>
</dbReference>
<dbReference type="CDD" id="cd17546">
    <property type="entry name" value="REC_hyHK_CKI1_RcsC-like"/>
    <property type="match status" value="2"/>
</dbReference>
<evidence type="ECO:0000256" key="6">
    <source>
        <dbReference type="PROSITE-ProRule" id="PRU00169"/>
    </source>
</evidence>
<gene>
    <name evidence="11" type="ORF">ACFOMH_03900</name>
</gene>
<sequence length="958" mass="104871">MKVELDRLRTGYSVLLVWLLWAHVPVMGLAALWNKAMSVSTAVLAAAFLALTYQIARRNAPIAPMTRNIATVALIGEPALLLLLFTGHPWQMDVHMYFFAVLALNIAWFDRRALILGANLTALHHLVLLYLLPSAVFPSEGDIARVLLHAVIVAFQTAVLLWVVDKVQRTFRRMGRLSNELVRKSDALEERTLEAETASRAKSIFLANISHEIRTPINAILGFSHLLQRAALEPRQMDQVAKINSAGVSLLRLINDLLDFSKIEAGKLEFDLREFDPRAAIESQLQMVSETAHAKGLWLEVRVDRNIPAALIGDDMRFNQVILNLLSNAIKFTPEGRVVLTAEMVDIGNGMACIRCKVEDTGIGMTPEQQALLFNSFAQADASTTRRFGGTGLGLAICRQIVEQMGGWIKAESTPGQGSTFSFMVRMKIAQNPRRALPRPDAVQKRLRVLIVDDNPAARQIIQEIFARWDMLADLASSGEKVVEMMLAATAEGRPYDLLMLDWKMPVVDGFETLARLRAHPGITTQPVTVMMSAYDIDECIQHGAGQNIGAFLSKPIDAGKLCTTLNELFPVRLAEGIAPPVVENGAVHVPQLPAALHGQRVLLVEDNEINREIACELLGDAGLVVDHAENGRIACERIALHGDSYAAVLMDVQMPEMDGVEATCQIRRTWSAERLPIIAMTAHAYEEDRQRCLDAGMCDHVAKPIDPVVLLQVLERWLHPVMRREVRPGPAGSVAGVATELLPHDLPPYDIPAALVRVNGKEAVLRRLILSFCENYADVAERLSVLLASGAKDEAGRLVHTLKGVAASLELAEIAALARTLEDRLQAGATDDRAGLIPRLAAAVRLAVAAGARLDRRDVVPVEVTPAPEPPVTGQVVDFASAATANARAALREQICRQSLSARHGFASFAETLGMSPGERDADPISEAIMRLDYDEALALLDARYEALSDLRRDQSA</sequence>
<dbReference type="InterPro" id="IPR011006">
    <property type="entry name" value="CheY-like_superfamily"/>
</dbReference>
<evidence type="ECO:0000259" key="9">
    <source>
        <dbReference type="PROSITE" id="PS50110"/>
    </source>
</evidence>
<comment type="caution">
    <text evidence="11">The sequence shown here is derived from an EMBL/GenBank/DDBJ whole genome shotgun (WGS) entry which is preliminary data.</text>
</comment>
<keyword evidence="3 6" id="KW-0597">Phosphoprotein</keyword>
<dbReference type="PROSITE" id="PS50894">
    <property type="entry name" value="HPT"/>
    <property type="match status" value="1"/>
</dbReference>
<proteinExistence type="predicted"/>
<evidence type="ECO:0000313" key="11">
    <source>
        <dbReference type="EMBL" id="MFC3527306.1"/>
    </source>
</evidence>
<dbReference type="InterPro" id="IPR036641">
    <property type="entry name" value="HPT_dom_sf"/>
</dbReference>
<evidence type="ECO:0000256" key="1">
    <source>
        <dbReference type="ARBA" id="ARBA00000085"/>
    </source>
</evidence>
<dbReference type="Pfam" id="PF00512">
    <property type="entry name" value="HisKA"/>
    <property type="match status" value="1"/>
</dbReference>
<evidence type="ECO:0000256" key="5">
    <source>
        <dbReference type="PROSITE-ProRule" id="PRU00110"/>
    </source>
</evidence>
<dbReference type="PANTHER" id="PTHR45339">
    <property type="entry name" value="HYBRID SIGNAL TRANSDUCTION HISTIDINE KINASE J"/>
    <property type="match status" value="1"/>
</dbReference>
<dbReference type="Gene3D" id="1.20.120.160">
    <property type="entry name" value="HPT domain"/>
    <property type="match status" value="1"/>
</dbReference>
<keyword evidence="4" id="KW-0902">Two-component regulatory system</keyword>
<dbReference type="Pfam" id="PF01627">
    <property type="entry name" value="Hpt"/>
    <property type="match status" value="1"/>
</dbReference>
<feature type="modified residue" description="4-aspartylphosphate" evidence="6">
    <location>
        <position position="502"/>
    </location>
</feature>
<evidence type="ECO:0000259" key="8">
    <source>
        <dbReference type="PROSITE" id="PS50109"/>
    </source>
</evidence>
<dbReference type="InterPro" id="IPR001789">
    <property type="entry name" value="Sig_transdc_resp-reg_receiver"/>
</dbReference>
<dbReference type="InterPro" id="IPR036890">
    <property type="entry name" value="HATPase_C_sf"/>
</dbReference>
<organism evidence="11 12">
    <name type="scientific">Paracoccus mangrovi</name>
    <dbReference type="NCBI Taxonomy" id="1715645"/>
    <lineage>
        <taxon>Bacteria</taxon>
        <taxon>Pseudomonadati</taxon>
        <taxon>Pseudomonadota</taxon>
        <taxon>Alphaproteobacteria</taxon>
        <taxon>Rhodobacterales</taxon>
        <taxon>Paracoccaceae</taxon>
        <taxon>Paracoccus</taxon>
    </lineage>
</organism>
<feature type="transmembrane region" description="Helical" evidence="7">
    <location>
        <begin position="143"/>
        <end position="164"/>
    </location>
</feature>
<feature type="transmembrane region" description="Helical" evidence="7">
    <location>
        <begin position="39"/>
        <end position="56"/>
    </location>
</feature>
<dbReference type="SUPFAM" id="SSF52172">
    <property type="entry name" value="CheY-like"/>
    <property type="match status" value="2"/>
</dbReference>
<accession>A0ABV7QZ64</accession>
<feature type="domain" description="Response regulatory" evidence="9">
    <location>
        <begin position="448"/>
        <end position="570"/>
    </location>
</feature>
<feature type="transmembrane region" description="Helical" evidence="7">
    <location>
        <begin position="12"/>
        <end position="33"/>
    </location>
</feature>
<dbReference type="Gene3D" id="3.30.565.10">
    <property type="entry name" value="Histidine kinase-like ATPase, C-terminal domain"/>
    <property type="match status" value="1"/>
</dbReference>
<feature type="modified residue" description="Phosphohistidine" evidence="5">
    <location>
        <position position="801"/>
    </location>
</feature>
<evidence type="ECO:0000259" key="10">
    <source>
        <dbReference type="PROSITE" id="PS50894"/>
    </source>
</evidence>
<dbReference type="CDD" id="cd00088">
    <property type="entry name" value="HPT"/>
    <property type="match status" value="1"/>
</dbReference>
<evidence type="ECO:0000256" key="4">
    <source>
        <dbReference type="ARBA" id="ARBA00023012"/>
    </source>
</evidence>
<name>A0ABV7QZ64_9RHOB</name>
<feature type="domain" description="Histidine kinase" evidence="8">
    <location>
        <begin position="208"/>
        <end position="429"/>
    </location>
</feature>
<dbReference type="Proteomes" id="UP001595721">
    <property type="component" value="Unassembled WGS sequence"/>
</dbReference>
<dbReference type="CDD" id="cd16922">
    <property type="entry name" value="HATPase_EvgS-ArcB-TorS-like"/>
    <property type="match status" value="1"/>
</dbReference>
<dbReference type="InterPro" id="IPR036097">
    <property type="entry name" value="HisK_dim/P_sf"/>
</dbReference>
<dbReference type="SUPFAM" id="SSF47384">
    <property type="entry name" value="Homodimeric domain of signal transducing histidine kinase"/>
    <property type="match status" value="1"/>
</dbReference>